<evidence type="ECO:0000313" key="2">
    <source>
        <dbReference type="Proteomes" id="UP001597472"/>
    </source>
</evidence>
<organism evidence="1 2">
    <name type="scientific">Bizionia sediminis</name>
    <dbReference type="NCBI Taxonomy" id="1737064"/>
    <lineage>
        <taxon>Bacteria</taxon>
        <taxon>Pseudomonadati</taxon>
        <taxon>Bacteroidota</taxon>
        <taxon>Flavobacteriia</taxon>
        <taxon>Flavobacteriales</taxon>
        <taxon>Flavobacteriaceae</taxon>
        <taxon>Bizionia</taxon>
    </lineage>
</organism>
<dbReference type="CDD" id="cd07040">
    <property type="entry name" value="HP"/>
    <property type="match status" value="1"/>
</dbReference>
<dbReference type="InterPro" id="IPR013078">
    <property type="entry name" value="His_Pase_superF_clade-1"/>
</dbReference>
<dbReference type="PANTHER" id="PTHR47623:SF1">
    <property type="entry name" value="OS09G0287300 PROTEIN"/>
    <property type="match status" value="1"/>
</dbReference>
<name>A0ABW5KR06_9FLAO</name>
<dbReference type="SUPFAM" id="SSF53254">
    <property type="entry name" value="Phosphoglycerate mutase-like"/>
    <property type="match status" value="1"/>
</dbReference>
<dbReference type="Proteomes" id="UP001597472">
    <property type="component" value="Unassembled WGS sequence"/>
</dbReference>
<dbReference type="Pfam" id="PF00300">
    <property type="entry name" value="His_Phos_1"/>
    <property type="match status" value="1"/>
</dbReference>
<comment type="caution">
    <text evidence="1">The sequence shown here is derived from an EMBL/GenBank/DDBJ whole genome shotgun (WGS) entry which is preliminary data.</text>
</comment>
<dbReference type="PANTHER" id="PTHR47623">
    <property type="entry name" value="OS09G0287300 PROTEIN"/>
    <property type="match status" value="1"/>
</dbReference>
<protein>
    <submittedName>
        <fullName evidence="1">SixA phosphatase family protein</fullName>
    </submittedName>
</protein>
<reference evidence="2" key="1">
    <citation type="journal article" date="2019" name="Int. J. Syst. Evol. Microbiol.">
        <title>The Global Catalogue of Microorganisms (GCM) 10K type strain sequencing project: providing services to taxonomists for standard genome sequencing and annotation.</title>
        <authorList>
            <consortium name="The Broad Institute Genomics Platform"/>
            <consortium name="The Broad Institute Genome Sequencing Center for Infectious Disease"/>
            <person name="Wu L."/>
            <person name="Ma J."/>
        </authorList>
    </citation>
    <scope>NUCLEOTIDE SEQUENCE [LARGE SCALE GENOMIC DNA]</scope>
    <source>
        <strain evidence="2">KCTC 42587</strain>
    </source>
</reference>
<evidence type="ECO:0000313" key="1">
    <source>
        <dbReference type="EMBL" id="MFD2551056.1"/>
    </source>
</evidence>
<dbReference type="RefSeq" id="WP_376892093.1">
    <property type="nucleotide sequence ID" value="NZ_JBHULS010000001.1"/>
</dbReference>
<keyword evidence="2" id="KW-1185">Reference proteome</keyword>
<dbReference type="InterPro" id="IPR029033">
    <property type="entry name" value="His_PPase_superfam"/>
</dbReference>
<accession>A0ABW5KR06</accession>
<dbReference type="Gene3D" id="3.40.50.1240">
    <property type="entry name" value="Phosphoglycerate mutase-like"/>
    <property type="match status" value="1"/>
</dbReference>
<proteinExistence type="predicted"/>
<gene>
    <name evidence="1" type="ORF">ACFSQP_04430</name>
</gene>
<sequence>MKTLSLVRHAKSSWKLDLPDALRPLNKRGLKDAAKMSSYLKALHFKPDFLIASNAERAKHTAKIFIDTLNLAPDICKFTHELYDFSGSYVMLHIKECPNHVNHLVVFGHNHAITHIANTLGDKYIDNVPTCGVVTINFDVLQWQAIKKGITTQFLFPKGLNN</sequence>
<dbReference type="EMBL" id="JBHULS010000001">
    <property type="protein sequence ID" value="MFD2551056.1"/>
    <property type="molecule type" value="Genomic_DNA"/>
</dbReference>
<dbReference type="SMART" id="SM00855">
    <property type="entry name" value="PGAM"/>
    <property type="match status" value="1"/>
</dbReference>